<dbReference type="PANTHER" id="PTHR23360">
    <property type="entry name" value="G-PROTEIN COUPLED RECEPTORS FAMILY 1 PROFILE DOMAIN-CONTAINING PROTEIN-RELATED"/>
    <property type="match status" value="1"/>
</dbReference>
<protein>
    <submittedName>
        <fullName evidence="2">G_PROTEIN_RECEP_F1_2 domain-containing protein</fullName>
    </submittedName>
</protein>
<dbReference type="PANTHER" id="PTHR23360:SF19">
    <property type="entry name" value="G-PROTEIN COUPLED RECEPTORS FAMILY 1 PROFILE DOMAIN-CONTAINING PROTEIN"/>
    <property type="match status" value="1"/>
</dbReference>
<feature type="transmembrane region" description="Helical" evidence="1">
    <location>
        <begin position="261"/>
        <end position="279"/>
    </location>
</feature>
<evidence type="ECO:0000313" key="3">
    <source>
        <dbReference type="Proteomes" id="UP000001940"/>
    </source>
</evidence>
<dbReference type="Gene3D" id="1.20.1070.10">
    <property type="entry name" value="Rhodopsin 7-helix transmembrane proteins"/>
    <property type="match status" value="1"/>
</dbReference>
<keyword evidence="1" id="KW-0812">Transmembrane</keyword>
<name>A0A4V6M404_CAEEL</name>
<dbReference type="InterPro" id="IPR047130">
    <property type="entry name" value="7TM_GPCR_Srsx_nematod"/>
</dbReference>
<sequence length="328" mass="37838">MSEDHQNPPLNYVRNEDLFVITYIYVVFGAITLFLNIPLAIYLLKTTSKNQKELIVIIALSLSDTVCAGQFLAMGIYRFVVWFSDVLFISQAACNRNIIVASYQICIQMDNLFGLTIALDRLFAVLLPVRYNKCGPGYTFFIVTSPVAVSLLGYCIHLLAISLLPPKFVDNICFNFSSVLPWFRNYLAYQRMLCVFIPIIIYFFIYIRMKLRYGNSNSVLNKGMRHLTKTVSFITLASVFLVLIPEVWWYFTLFGGMDASIYFMFILLKKIVTFFIHTIRHRELMKHVHKVLPRKLTKLINFDAQSHSAVSKVKVIRESSHPVTTSMR</sequence>
<dbReference type="AlphaFoldDB" id="A0A4V6M404"/>
<organism evidence="2 3">
    <name type="scientific">Caenorhabditis elegans</name>
    <dbReference type="NCBI Taxonomy" id="6239"/>
    <lineage>
        <taxon>Eukaryota</taxon>
        <taxon>Metazoa</taxon>
        <taxon>Ecdysozoa</taxon>
        <taxon>Nematoda</taxon>
        <taxon>Chromadorea</taxon>
        <taxon>Rhabditida</taxon>
        <taxon>Rhabditina</taxon>
        <taxon>Rhabditomorpha</taxon>
        <taxon>Rhabditoidea</taxon>
        <taxon>Rhabditidae</taxon>
        <taxon>Peloderinae</taxon>
        <taxon>Caenorhabditis</taxon>
    </lineage>
</organism>
<dbReference type="EMBL" id="BX284606">
    <property type="protein sequence ID" value="VTW47621.1"/>
    <property type="molecule type" value="Genomic_DNA"/>
</dbReference>
<keyword evidence="1" id="KW-0472">Membrane</keyword>
<keyword evidence="1" id="KW-1133">Transmembrane helix</keyword>
<dbReference type="AGR" id="WB:WBGene00013398"/>
<accession>A0A4V6M404</accession>
<evidence type="ECO:0000313" key="2">
    <source>
        <dbReference type="EMBL" id="VTW47621.1"/>
    </source>
</evidence>
<proteinExistence type="predicted"/>
<dbReference type="OrthoDB" id="5817099at2759"/>
<feature type="transmembrane region" description="Helical" evidence="1">
    <location>
        <begin position="20"/>
        <end position="42"/>
    </location>
</feature>
<feature type="transmembrane region" description="Helical" evidence="1">
    <location>
        <begin position="188"/>
        <end position="209"/>
    </location>
</feature>
<evidence type="ECO:0000256" key="1">
    <source>
        <dbReference type="SAM" id="Phobius"/>
    </source>
</evidence>
<feature type="transmembrane region" description="Helical" evidence="1">
    <location>
        <begin position="138"/>
        <end position="161"/>
    </location>
</feature>
<evidence type="ECO:0000313" key="4">
    <source>
        <dbReference type="WormBase" id="Y62H9A.10b"/>
    </source>
</evidence>
<dbReference type="Pfam" id="PF10320">
    <property type="entry name" value="7TM_GPCR_Srsx"/>
    <property type="match status" value="1"/>
</dbReference>
<gene>
    <name evidence="2" type="ORF">CELE_Y62H9A.10</name>
    <name evidence="2 4" type="ORF">Y62H9A.10</name>
</gene>
<reference evidence="2 3" key="1">
    <citation type="journal article" date="1998" name="Science">
        <title>Genome sequence of the nematode C. elegans: a platform for investigating biology.</title>
        <authorList>
            <consortium name="The C. elegans sequencing consortium"/>
            <person name="Sulson J.E."/>
            <person name="Waterston R."/>
        </authorList>
    </citation>
    <scope>NUCLEOTIDE SEQUENCE [LARGE SCALE GENOMIC DNA]</scope>
    <source>
        <strain evidence="2 3">Bristol N2</strain>
    </source>
</reference>
<feature type="transmembrane region" description="Helical" evidence="1">
    <location>
        <begin position="54"/>
        <end position="77"/>
    </location>
</feature>
<feature type="transmembrane region" description="Helical" evidence="1">
    <location>
        <begin position="230"/>
        <end position="249"/>
    </location>
</feature>
<dbReference type="SMR" id="A0A4V6M404"/>
<dbReference type="Proteomes" id="UP000001940">
    <property type="component" value="Chromosome X"/>
</dbReference>
<dbReference type="InterPro" id="IPR019424">
    <property type="entry name" value="7TM_GPCR_Srsx"/>
</dbReference>
<dbReference type="WormBase" id="Y62H9A.10b">
    <property type="protein sequence ID" value="CE53302"/>
    <property type="gene ID" value="WBGene00013398"/>
</dbReference>
<dbReference type="SUPFAM" id="SSF81321">
    <property type="entry name" value="Family A G protein-coupled receptor-like"/>
    <property type="match status" value="1"/>
</dbReference>
<dbReference type="ExpressionAtlas" id="A0A4V6M404">
    <property type="expression patterns" value="differential"/>
</dbReference>
<keyword evidence="3" id="KW-1185">Reference proteome</keyword>